<reference evidence="3" key="1">
    <citation type="submission" date="2012-12" db="EMBL/GenBank/DDBJ databases">
        <title>Genome Sequence of Photobacterium leiognathi lrivu.4.1.</title>
        <authorList>
            <person name="Urbanczyk H."/>
            <person name="Ogura Y."/>
            <person name="Hayashi T."/>
            <person name="Dunlap P.V."/>
        </authorList>
    </citation>
    <scope>NUCLEOTIDE SEQUENCE [LARGE SCALE GENOMIC DNA]</scope>
    <source>
        <strain evidence="3">lrivu.4.1</strain>
    </source>
</reference>
<sequence>MKKGDKVFYTFLVILVLVYFYIFWGKRNDDRFSQIESLSANSNYSAPPYAEKYGVALHGKLGAMYDCLTKYRLTSIRRYTKGKVGPSGGIDIKVDEYELFLGFNDGEVVTSTLKKYNHRGEFEYVTRSVAVNCDIELLNKLE</sequence>
<dbReference type="Proteomes" id="UP000030675">
    <property type="component" value="Unassembled WGS sequence"/>
</dbReference>
<keyword evidence="1" id="KW-0812">Transmembrane</keyword>
<dbReference type="RefSeq" id="WP_023935366.1">
    <property type="nucleotide sequence ID" value="NZ_DF196823.1"/>
</dbReference>
<feature type="transmembrane region" description="Helical" evidence="1">
    <location>
        <begin position="7"/>
        <end position="24"/>
    </location>
</feature>
<dbReference type="eggNOG" id="ENOG5031PXR">
    <property type="taxonomic scope" value="Bacteria"/>
</dbReference>
<protein>
    <submittedName>
        <fullName evidence="2">Uncharacterized protein</fullName>
    </submittedName>
</protein>
<proteinExistence type="predicted"/>
<dbReference type="HOGENOM" id="CLU_1843253_0_0_6"/>
<dbReference type="EMBL" id="DF196823">
    <property type="protein sequence ID" value="GAD32474.1"/>
    <property type="molecule type" value="Genomic_DNA"/>
</dbReference>
<gene>
    <name evidence="2" type="ORF">PLEI_4149</name>
</gene>
<evidence type="ECO:0000313" key="2">
    <source>
        <dbReference type="EMBL" id="GAD32474.1"/>
    </source>
</evidence>
<dbReference type="AlphaFoldDB" id="V5F9V2"/>
<organism evidence="2 3">
    <name type="scientific">Photobacterium leiognathi lrivu.4.1</name>
    <dbReference type="NCBI Taxonomy" id="1248232"/>
    <lineage>
        <taxon>Bacteria</taxon>
        <taxon>Pseudomonadati</taxon>
        <taxon>Pseudomonadota</taxon>
        <taxon>Gammaproteobacteria</taxon>
        <taxon>Vibrionales</taxon>
        <taxon>Vibrionaceae</taxon>
        <taxon>Photobacterium</taxon>
    </lineage>
</organism>
<evidence type="ECO:0000256" key="1">
    <source>
        <dbReference type="SAM" id="Phobius"/>
    </source>
</evidence>
<keyword evidence="1" id="KW-1133">Transmembrane helix</keyword>
<accession>V5F9V2</accession>
<evidence type="ECO:0000313" key="3">
    <source>
        <dbReference type="Proteomes" id="UP000030675"/>
    </source>
</evidence>
<name>V5F9V2_PHOLE</name>
<keyword evidence="1" id="KW-0472">Membrane</keyword>